<dbReference type="PROSITE" id="PS50113">
    <property type="entry name" value="PAC"/>
    <property type="match status" value="1"/>
</dbReference>
<dbReference type="Pfam" id="PF00512">
    <property type="entry name" value="HisKA"/>
    <property type="match status" value="1"/>
</dbReference>
<dbReference type="SUPFAM" id="SSF47384">
    <property type="entry name" value="Homodimeric domain of signal transducing histidine kinase"/>
    <property type="match status" value="1"/>
</dbReference>
<dbReference type="GO" id="GO:0004721">
    <property type="term" value="F:phosphoprotein phosphatase activity"/>
    <property type="evidence" value="ECO:0007669"/>
    <property type="project" value="TreeGrafter"/>
</dbReference>
<proteinExistence type="predicted"/>
<dbReference type="InterPro" id="IPR000700">
    <property type="entry name" value="PAS-assoc_C"/>
</dbReference>
<dbReference type="PROSITE" id="PS50112">
    <property type="entry name" value="PAS"/>
    <property type="match status" value="1"/>
</dbReference>
<dbReference type="SMART" id="SM00387">
    <property type="entry name" value="HATPase_c"/>
    <property type="match status" value="1"/>
</dbReference>
<dbReference type="GO" id="GO:0005886">
    <property type="term" value="C:plasma membrane"/>
    <property type="evidence" value="ECO:0007669"/>
    <property type="project" value="UniProtKB-SubCell"/>
</dbReference>
<dbReference type="SUPFAM" id="SSF55874">
    <property type="entry name" value="ATPase domain of HSP90 chaperone/DNA topoisomerase II/histidine kinase"/>
    <property type="match status" value="1"/>
</dbReference>
<evidence type="ECO:0000256" key="8">
    <source>
        <dbReference type="ARBA" id="ARBA00022679"/>
    </source>
</evidence>
<evidence type="ECO:0000256" key="15">
    <source>
        <dbReference type="ARBA" id="ARBA00023136"/>
    </source>
</evidence>
<evidence type="ECO:0000256" key="14">
    <source>
        <dbReference type="ARBA" id="ARBA00023012"/>
    </source>
</evidence>
<evidence type="ECO:0000256" key="13">
    <source>
        <dbReference type="ARBA" id="ARBA00022989"/>
    </source>
</evidence>
<keyword evidence="5" id="KW-0813">Transport</keyword>
<evidence type="ECO:0000313" key="22">
    <source>
        <dbReference type="EMBL" id="XDK31578.1"/>
    </source>
</evidence>
<name>A0AB39HKA9_9BACI</name>
<dbReference type="Gene3D" id="3.30.565.10">
    <property type="entry name" value="Histidine kinase-like ATPase, C-terminal domain"/>
    <property type="match status" value="1"/>
</dbReference>
<dbReference type="NCBIfam" id="TIGR00229">
    <property type="entry name" value="sensory_box"/>
    <property type="match status" value="1"/>
</dbReference>
<keyword evidence="9 17" id="KW-0812">Transmembrane</keyword>
<keyword evidence="15 17" id="KW-0472">Membrane</keyword>
<keyword evidence="7" id="KW-0597">Phosphoprotein</keyword>
<dbReference type="NCBIfam" id="NF046044">
    <property type="entry name" value="PnpS"/>
    <property type="match status" value="1"/>
</dbReference>
<dbReference type="PROSITE" id="PS50885">
    <property type="entry name" value="HAMP"/>
    <property type="match status" value="1"/>
</dbReference>
<organism evidence="22">
    <name type="scientific">Ornithinibacillus sp. 4-3</name>
    <dbReference type="NCBI Taxonomy" id="3231488"/>
    <lineage>
        <taxon>Bacteria</taxon>
        <taxon>Bacillati</taxon>
        <taxon>Bacillota</taxon>
        <taxon>Bacilli</taxon>
        <taxon>Bacillales</taxon>
        <taxon>Bacillaceae</taxon>
        <taxon>Ornithinibacillus</taxon>
    </lineage>
</organism>
<dbReference type="InterPro" id="IPR003660">
    <property type="entry name" value="HAMP_dom"/>
</dbReference>
<dbReference type="PANTHER" id="PTHR45453:SF1">
    <property type="entry name" value="PHOSPHATE REGULON SENSOR PROTEIN PHOR"/>
    <property type="match status" value="1"/>
</dbReference>
<dbReference type="GO" id="GO:0005524">
    <property type="term" value="F:ATP binding"/>
    <property type="evidence" value="ECO:0007669"/>
    <property type="project" value="UniProtKB-KW"/>
</dbReference>
<evidence type="ECO:0000256" key="9">
    <source>
        <dbReference type="ARBA" id="ARBA00022692"/>
    </source>
</evidence>
<protein>
    <recommendedName>
        <fullName evidence="4">Phosphate regulon sensor protein PhoR</fullName>
        <ecNumber evidence="3">2.7.13.3</ecNumber>
    </recommendedName>
</protein>
<dbReference type="InterPro" id="IPR005467">
    <property type="entry name" value="His_kinase_dom"/>
</dbReference>
<dbReference type="CDD" id="cd00075">
    <property type="entry name" value="HATPase"/>
    <property type="match status" value="1"/>
</dbReference>
<dbReference type="AlphaFoldDB" id="A0AB39HKA9"/>
<evidence type="ECO:0000256" key="2">
    <source>
        <dbReference type="ARBA" id="ARBA00004651"/>
    </source>
</evidence>
<keyword evidence="11 22" id="KW-0418">Kinase</keyword>
<dbReference type="InterPro" id="IPR003661">
    <property type="entry name" value="HisK_dim/P_dom"/>
</dbReference>
<evidence type="ECO:0000259" key="20">
    <source>
        <dbReference type="PROSITE" id="PS50113"/>
    </source>
</evidence>
<dbReference type="InterPro" id="IPR003594">
    <property type="entry name" value="HATPase_dom"/>
</dbReference>
<dbReference type="RefSeq" id="WP_368652305.1">
    <property type="nucleotide sequence ID" value="NZ_CP162599.1"/>
</dbReference>
<feature type="domain" description="Histidine kinase" evidence="18">
    <location>
        <begin position="240"/>
        <end position="457"/>
    </location>
</feature>
<comment type="catalytic activity">
    <reaction evidence="1">
        <text>ATP + protein L-histidine = ADP + protein N-phospho-L-histidine.</text>
        <dbReference type="EC" id="2.7.13.3"/>
    </reaction>
</comment>
<dbReference type="InterPro" id="IPR013767">
    <property type="entry name" value="PAS_fold"/>
</dbReference>
<dbReference type="FunFam" id="3.30.565.10:FF:000032">
    <property type="entry name" value="Phosphate regulon sensor histidine kinase PhoR"/>
    <property type="match status" value="1"/>
</dbReference>
<dbReference type="SMART" id="SM00091">
    <property type="entry name" value="PAS"/>
    <property type="match status" value="1"/>
</dbReference>
<dbReference type="Gene3D" id="1.10.287.130">
    <property type="match status" value="1"/>
</dbReference>
<evidence type="ECO:0000256" key="1">
    <source>
        <dbReference type="ARBA" id="ARBA00000085"/>
    </source>
</evidence>
<dbReference type="InterPro" id="IPR036097">
    <property type="entry name" value="HisK_dim/P_sf"/>
</dbReference>
<dbReference type="InterPro" id="IPR036890">
    <property type="entry name" value="HATPase_C_sf"/>
</dbReference>
<feature type="transmembrane region" description="Helical" evidence="17">
    <location>
        <begin position="10"/>
        <end position="29"/>
    </location>
</feature>
<dbReference type="Gene3D" id="6.10.340.10">
    <property type="match status" value="1"/>
</dbReference>
<dbReference type="EC" id="2.7.13.3" evidence="3"/>
<dbReference type="InterPro" id="IPR050351">
    <property type="entry name" value="BphY/WalK/GraS-like"/>
</dbReference>
<dbReference type="Gene3D" id="3.30.450.20">
    <property type="entry name" value="PAS domain"/>
    <property type="match status" value="1"/>
</dbReference>
<dbReference type="EMBL" id="CP162599">
    <property type="protein sequence ID" value="XDK31578.1"/>
    <property type="molecule type" value="Genomic_DNA"/>
</dbReference>
<evidence type="ECO:0000256" key="5">
    <source>
        <dbReference type="ARBA" id="ARBA00022448"/>
    </source>
</evidence>
<evidence type="ECO:0000256" key="10">
    <source>
        <dbReference type="ARBA" id="ARBA00022741"/>
    </source>
</evidence>
<keyword evidence="12" id="KW-0067">ATP-binding</keyword>
<dbReference type="SMART" id="SM00388">
    <property type="entry name" value="HisKA"/>
    <property type="match status" value="1"/>
</dbReference>
<comment type="subcellular location">
    <subcellularLocation>
        <location evidence="2">Cell membrane</location>
        <topology evidence="2">Multi-pass membrane protein</topology>
    </subcellularLocation>
</comment>
<evidence type="ECO:0000256" key="4">
    <source>
        <dbReference type="ARBA" id="ARBA00019665"/>
    </source>
</evidence>
<feature type="transmembrane region" description="Helical" evidence="17">
    <location>
        <begin position="35"/>
        <end position="57"/>
    </location>
</feature>
<gene>
    <name evidence="22" type="primary">pnpS</name>
    <name evidence="22" type="ORF">AB4Y30_11125</name>
</gene>
<evidence type="ECO:0000256" key="7">
    <source>
        <dbReference type="ARBA" id="ARBA00022553"/>
    </source>
</evidence>
<feature type="domain" description="PAC" evidence="20">
    <location>
        <begin position="182"/>
        <end position="236"/>
    </location>
</feature>
<feature type="domain" description="PAS" evidence="19">
    <location>
        <begin position="115"/>
        <end position="170"/>
    </location>
</feature>
<dbReference type="SUPFAM" id="SSF55785">
    <property type="entry name" value="PYP-like sensor domain (PAS domain)"/>
    <property type="match status" value="1"/>
</dbReference>
<keyword evidence="14" id="KW-0902">Two-component regulatory system</keyword>
<dbReference type="Pfam" id="PF00989">
    <property type="entry name" value="PAS"/>
    <property type="match status" value="1"/>
</dbReference>
<dbReference type="CDD" id="cd00130">
    <property type="entry name" value="PAS"/>
    <property type="match status" value="1"/>
</dbReference>
<keyword evidence="13 17" id="KW-1133">Transmembrane helix</keyword>
<dbReference type="InterPro" id="IPR035965">
    <property type="entry name" value="PAS-like_dom_sf"/>
</dbReference>
<dbReference type="CDD" id="cd06225">
    <property type="entry name" value="HAMP"/>
    <property type="match status" value="1"/>
</dbReference>
<keyword evidence="6" id="KW-1003">Cell membrane</keyword>
<comment type="function">
    <text evidence="16">Member of the two-component regulatory system PhoR/PhoB involved in the phosphate regulon genes expression. PhoR may function as a membrane-associated protein kinase that phosphorylates PhoB in response to environmental signals.</text>
</comment>
<sequence>MMKRLFNRSLISYVIIIFIFITITGLILGQFISNYYVLIGMLFILFILLITVLLHLFEKFIRPVQVASNTVEKLIAGNYRARIHHPLNGSIGKLSLQINKLARNLSELSIHEQMQAEQLSTVVDNMESGLVLIDDKGYIHLVNRKFISMFGIEEKEYIGHLYYEAMNTEDIHTTVKETFLYEKNVKRLIRYTNNTNISYIEIVGAPIFDEKGLLRGAVLVFYDITEFKKLENMRKDFVANVSHELRTPITSIAGFAETLMETGMEDEEIRETFLKIIFEESKRMQVLIEDLLILSRLEHDKSHINEIEVNTSEILAEVVPMIEQQAEQKNIQFSVTAEENLIFQADSQRLKQVLINLLTNAISYTPQNGLVKLRVFESENNICFEVSDTGIGIEQQDIPRIFERFYRVDKARSRDTGGTGLGLAITKHIIEAHRGTIKVDSEINKGTTFTVQFPKNK</sequence>
<evidence type="ECO:0000256" key="6">
    <source>
        <dbReference type="ARBA" id="ARBA00022475"/>
    </source>
</evidence>
<dbReference type="PRINTS" id="PR00344">
    <property type="entry name" value="BCTRLSENSOR"/>
</dbReference>
<evidence type="ECO:0000259" key="18">
    <source>
        <dbReference type="PROSITE" id="PS50109"/>
    </source>
</evidence>
<dbReference type="InterPro" id="IPR004358">
    <property type="entry name" value="Sig_transdc_His_kin-like_C"/>
</dbReference>
<evidence type="ECO:0000256" key="3">
    <source>
        <dbReference type="ARBA" id="ARBA00012438"/>
    </source>
</evidence>
<dbReference type="GO" id="GO:0016036">
    <property type="term" value="P:cellular response to phosphate starvation"/>
    <property type="evidence" value="ECO:0007669"/>
    <property type="project" value="TreeGrafter"/>
</dbReference>
<evidence type="ECO:0000256" key="12">
    <source>
        <dbReference type="ARBA" id="ARBA00022840"/>
    </source>
</evidence>
<evidence type="ECO:0000259" key="19">
    <source>
        <dbReference type="PROSITE" id="PS50112"/>
    </source>
</evidence>
<dbReference type="PANTHER" id="PTHR45453">
    <property type="entry name" value="PHOSPHATE REGULON SENSOR PROTEIN PHOR"/>
    <property type="match status" value="1"/>
</dbReference>
<dbReference type="FunFam" id="1.10.287.130:FF:000001">
    <property type="entry name" value="Two-component sensor histidine kinase"/>
    <property type="match status" value="1"/>
</dbReference>
<evidence type="ECO:0000256" key="17">
    <source>
        <dbReference type="SAM" id="Phobius"/>
    </source>
</evidence>
<accession>A0AB39HKA9</accession>
<dbReference type="PROSITE" id="PS50109">
    <property type="entry name" value="HIS_KIN"/>
    <property type="match status" value="1"/>
</dbReference>
<keyword evidence="8" id="KW-0808">Transferase</keyword>
<feature type="domain" description="HAMP" evidence="21">
    <location>
        <begin position="58"/>
        <end position="110"/>
    </location>
</feature>
<dbReference type="GO" id="GO:0006355">
    <property type="term" value="P:regulation of DNA-templated transcription"/>
    <property type="evidence" value="ECO:0007669"/>
    <property type="project" value="InterPro"/>
</dbReference>
<dbReference type="GO" id="GO:0000155">
    <property type="term" value="F:phosphorelay sensor kinase activity"/>
    <property type="evidence" value="ECO:0007669"/>
    <property type="project" value="InterPro"/>
</dbReference>
<dbReference type="CDD" id="cd00082">
    <property type="entry name" value="HisKA"/>
    <property type="match status" value="1"/>
</dbReference>
<dbReference type="InterPro" id="IPR000014">
    <property type="entry name" value="PAS"/>
</dbReference>
<dbReference type="Pfam" id="PF02518">
    <property type="entry name" value="HATPase_c"/>
    <property type="match status" value="1"/>
</dbReference>
<reference evidence="22" key="1">
    <citation type="submission" date="2024-07" db="EMBL/GenBank/DDBJ databases">
        <title>Halotolerant mesophilic bacterium Ornithinibacillus sp. 4-3, sp. nov., isolated from soil.</title>
        <authorList>
            <person name="Sidarenka A.V."/>
            <person name="Guliayeva D.E."/>
            <person name="Leanovich S.I."/>
            <person name="Hileuskaya K.S."/>
            <person name="Akhremchuk A.E."/>
            <person name="Sikolenko M.A."/>
            <person name="Valentovich L.N."/>
        </authorList>
    </citation>
    <scope>NUCLEOTIDE SEQUENCE</scope>
    <source>
        <strain evidence="22">4-3</strain>
    </source>
</reference>
<evidence type="ECO:0000259" key="21">
    <source>
        <dbReference type="PROSITE" id="PS50885"/>
    </source>
</evidence>
<evidence type="ECO:0000256" key="11">
    <source>
        <dbReference type="ARBA" id="ARBA00022777"/>
    </source>
</evidence>
<keyword evidence="10" id="KW-0547">Nucleotide-binding</keyword>
<evidence type="ECO:0000256" key="16">
    <source>
        <dbReference type="ARBA" id="ARBA00025207"/>
    </source>
</evidence>